<keyword evidence="3" id="KW-1185">Reference proteome</keyword>
<feature type="compositionally biased region" description="Polar residues" evidence="1">
    <location>
        <begin position="274"/>
        <end position="294"/>
    </location>
</feature>
<gene>
    <name evidence="2" type="ORF">BGZ80_002064</name>
</gene>
<organism evidence="2 3">
    <name type="scientific">Entomortierella chlamydospora</name>
    <dbReference type="NCBI Taxonomy" id="101097"/>
    <lineage>
        <taxon>Eukaryota</taxon>
        <taxon>Fungi</taxon>
        <taxon>Fungi incertae sedis</taxon>
        <taxon>Mucoromycota</taxon>
        <taxon>Mortierellomycotina</taxon>
        <taxon>Mortierellomycetes</taxon>
        <taxon>Mortierellales</taxon>
        <taxon>Mortierellaceae</taxon>
        <taxon>Entomortierella</taxon>
    </lineage>
</organism>
<evidence type="ECO:0000256" key="1">
    <source>
        <dbReference type="SAM" id="MobiDB-lite"/>
    </source>
</evidence>
<dbReference type="SUPFAM" id="SSF52540">
    <property type="entry name" value="P-loop containing nucleoside triphosphate hydrolases"/>
    <property type="match status" value="1"/>
</dbReference>
<sequence>MQHYSRSGYGHDDATFKVLVLGDSGVVGTKTITSPSPESSSNTSGAETFIEFYDISGSPAVRSPKSRTMFYSGATYQGLILVHDLCNKRSYENLWRWIGDYMEGSQASGRGPGYNGGEYGHLSIPLLVVGTKNDIPASYDQQGAGPKAHGFNLVEKYGGEAMSVCAVSPADFMPSSSASIAFNMFFSRVIDPSSINVSRQRSPLSSTATYPSGAAPIFARPPPTPTPQEVRSQYPEHHTNDSSSGPLSIPILDFATFTGGSTTDSIEDHRVPTRSGSPMSQGQNPTRPITPTEVSSSAATTTKSALRAQYERNRSVLNQYNNMGVPVYTSRSTTPTGPR</sequence>
<accession>A0A9P6N6Q8</accession>
<feature type="compositionally biased region" description="Low complexity" evidence="1">
    <location>
        <begin position="295"/>
        <end position="305"/>
    </location>
</feature>
<dbReference type="EMBL" id="JAAAID010000015">
    <property type="protein sequence ID" value="KAG0024504.1"/>
    <property type="molecule type" value="Genomic_DNA"/>
</dbReference>
<evidence type="ECO:0000313" key="2">
    <source>
        <dbReference type="EMBL" id="KAG0024504.1"/>
    </source>
</evidence>
<dbReference type="Proteomes" id="UP000703661">
    <property type="component" value="Unassembled WGS sequence"/>
</dbReference>
<reference evidence="2" key="1">
    <citation type="journal article" date="2020" name="Fungal Divers.">
        <title>Resolving the Mortierellaceae phylogeny through synthesis of multi-gene phylogenetics and phylogenomics.</title>
        <authorList>
            <person name="Vandepol N."/>
            <person name="Liber J."/>
            <person name="Desiro A."/>
            <person name="Na H."/>
            <person name="Kennedy M."/>
            <person name="Barry K."/>
            <person name="Grigoriev I.V."/>
            <person name="Miller A.N."/>
            <person name="O'Donnell K."/>
            <person name="Stajich J.E."/>
            <person name="Bonito G."/>
        </authorList>
    </citation>
    <scope>NUCLEOTIDE SEQUENCE</scope>
    <source>
        <strain evidence="2">NRRL 2769</strain>
    </source>
</reference>
<name>A0A9P6N6Q8_9FUNG</name>
<proteinExistence type="predicted"/>
<feature type="compositionally biased region" description="Polar residues" evidence="1">
    <location>
        <begin position="197"/>
        <end position="210"/>
    </location>
</feature>
<dbReference type="AlphaFoldDB" id="A0A9P6N6Q8"/>
<protein>
    <submittedName>
        <fullName evidence="2">Uncharacterized protein</fullName>
    </submittedName>
</protein>
<dbReference type="Gene3D" id="3.40.50.300">
    <property type="entry name" value="P-loop containing nucleotide triphosphate hydrolases"/>
    <property type="match status" value="1"/>
</dbReference>
<dbReference type="InterPro" id="IPR027417">
    <property type="entry name" value="P-loop_NTPase"/>
</dbReference>
<comment type="caution">
    <text evidence="2">The sequence shown here is derived from an EMBL/GenBank/DDBJ whole genome shotgun (WGS) entry which is preliminary data.</text>
</comment>
<evidence type="ECO:0000313" key="3">
    <source>
        <dbReference type="Proteomes" id="UP000703661"/>
    </source>
</evidence>
<feature type="region of interest" description="Disordered" evidence="1">
    <location>
        <begin position="197"/>
        <end position="306"/>
    </location>
</feature>